<keyword evidence="2 3" id="KW-0472">Membrane</keyword>
<dbReference type="InterPro" id="IPR002321">
    <property type="entry name" value="Cyt_c_II"/>
</dbReference>
<dbReference type="PANTHER" id="PTHR35603:SF2">
    <property type="entry name" value="OUTER MEMBRANE LIPOPROTEIN"/>
    <property type="match status" value="1"/>
</dbReference>
<evidence type="ECO:0008006" key="5">
    <source>
        <dbReference type="Google" id="ProtNLM"/>
    </source>
</evidence>
<accession>A0AA38XS62</accession>
<comment type="subcellular location">
    <subcellularLocation>
        <location evidence="1">Membrane</location>
    </subcellularLocation>
</comment>
<keyword evidence="3" id="KW-1133">Transmembrane helix</keyword>
<gene>
    <name evidence="4" type="ORF">H2204_012736</name>
</gene>
<proteinExistence type="predicted"/>
<evidence type="ECO:0000256" key="2">
    <source>
        <dbReference type="ARBA" id="ARBA00023136"/>
    </source>
</evidence>
<dbReference type="GO" id="GO:0009055">
    <property type="term" value="F:electron transfer activity"/>
    <property type="evidence" value="ECO:0007669"/>
    <property type="project" value="InterPro"/>
</dbReference>
<reference evidence="4" key="1">
    <citation type="submission" date="2022-10" db="EMBL/GenBank/DDBJ databases">
        <title>Culturing micro-colonial fungi from biological soil crusts in the Mojave desert and describing Neophaeococcomyces mojavensis, and introducing the new genera and species Taxawa tesnikishii.</title>
        <authorList>
            <person name="Kurbessoian T."/>
            <person name="Stajich J.E."/>
        </authorList>
    </citation>
    <scope>NUCLEOTIDE SEQUENCE</scope>
    <source>
        <strain evidence="4">TK_35</strain>
    </source>
</reference>
<dbReference type="InterPro" id="IPR010980">
    <property type="entry name" value="Cyt_c/b562"/>
</dbReference>
<dbReference type="GO" id="GO:0019867">
    <property type="term" value="C:outer membrane"/>
    <property type="evidence" value="ECO:0007669"/>
    <property type="project" value="InterPro"/>
</dbReference>
<evidence type="ECO:0000256" key="1">
    <source>
        <dbReference type="ARBA" id="ARBA00004370"/>
    </source>
</evidence>
<evidence type="ECO:0000313" key="4">
    <source>
        <dbReference type="EMBL" id="KAJ9619366.1"/>
    </source>
</evidence>
<comment type="caution">
    <text evidence="4">The sequence shown here is derived from an EMBL/GenBank/DDBJ whole genome shotgun (WGS) entry which is preliminary data.</text>
</comment>
<dbReference type="PANTHER" id="PTHR35603">
    <property type="match status" value="1"/>
</dbReference>
<feature type="transmembrane region" description="Helical" evidence="3">
    <location>
        <begin position="162"/>
        <end position="182"/>
    </location>
</feature>
<evidence type="ECO:0000256" key="3">
    <source>
        <dbReference type="SAM" id="Phobius"/>
    </source>
</evidence>
<keyword evidence="3" id="KW-0812">Transmembrane</keyword>
<sequence>MSASPPRRPSTAYRYLFVLGLGLLIGLIATVMVGRALQARRDPFPDSLMQVMQRQADLLLQAQQQNRCSLADSVPRLQVLRLLSNDLDLAFPGLKDSRQFQQHASQYRADLNAALASPPIDCTALAQQVQALQDDCRACHQDFLPPNAPAFTARRRPMKIQLIAASVIATVGLAGCATSPGYGGGGYNNNGYNNGGYGNNSGYNQGRCADCGIVTRINAVQSGRTAPSATGAILGGIVGAVAGHEISDHTGGSRGNKNIAAAAGAVGGALAGNQIQKNVTSDTYDISVRMDDGRTIVVNQRDLGGIRENTYVRVVNGKVILR</sequence>
<dbReference type="AlphaFoldDB" id="A0AA38XS62"/>
<dbReference type="SUPFAM" id="SSF47175">
    <property type="entry name" value="Cytochromes"/>
    <property type="match status" value="1"/>
</dbReference>
<feature type="transmembrane region" description="Helical" evidence="3">
    <location>
        <begin position="12"/>
        <end position="33"/>
    </location>
</feature>
<organism evidence="4">
    <name type="scientific">Knufia peltigerae</name>
    <dbReference type="NCBI Taxonomy" id="1002370"/>
    <lineage>
        <taxon>Eukaryota</taxon>
        <taxon>Fungi</taxon>
        <taxon>Dikarya</taxon>
        <taxon>Ascomycota</taxon>
        <taxon>Pezizomycotina</taxon>
        <taxon>Eurotiomycetes</taxon>
        <taxon>Chaetothyriomycetidae</taxon>
        <taxon>Chaetothyriales</taxon>
        <taxon>Trichomeriaceae</taxon>
        <taxon>Knufia</taxon>
    </lineage>
</organism>
<dbReference type="GO" id="GO:0005506">
    <property type="term" value="F:iron ion binding"/>
    <property type="evidence" value="ECO:0007669"/>
    <property type="project" value="InterPro"/>
</dbReference>
<dbReference type="InterPro" id="IPR051407">
    <property type="entry name" value="Bact_OM_lipoprot/Surf_antigen"/>
</dbReference>
<protein>
    <recommendedName>
        <fullName evidence="5">Glycine zipper 2TM domain-containing protein</fullName>
    </recommendedName>
</protein>
<dbReference type="GO" id="GO:0022900">
    <property type="term" value="P:electron transport chain"/>
    <property type="evidence" value="ECO:0007669"/>
    <property type="project" value="InterPro"/>
</dbReference>
<dbReference type="PROSITE" id="PS51009">
    <property type="entry name" value="CYTCII"/>
    <property type="match status" value="1"/>
</dbReference>
<name>A0AA38XS62_9EURO</name>
<dbReference type="EMBL" id="JAPDRN010000133">
    <property type="protein sequence ID" value="KAJ9619366.1"/>
    <property type="molecule type" value="Genomic_DNA"/>
</dbReference>
<dbReference type="GO" id="GO:0020037">
    <property type="term" value="F:heme binding"/>
    <property type="evidence" value="ECO:0007669"/>
    <property type="project" value="InterPro"/>
</dbReference>